<dbReference type="InterPro" id="IPR027417">
    <property type="entry name" value="P-loop_NTPase"/>
</dbReference>
<dbReference type="Pfam" id="PF20073">
    <property type="entry name" value="DUF6469"/>
    <property type="match status" value="1"/>
</dbReference>
<evidence type="ECO:0000256" key="1">
    <source>
        <dbReference type="ARBA" id="ARBA00022741"/>
    </source>
</evidence>
<dbReference type="PANTHER" id="PTHR10887:SF515">
    <property type="entry name" value="P-LOOP CONTAINING NUCLEOSIDE TRIPHOSPHATE HYDROLASES SUPERFAMILY PROTEIN"/>
    <property type="match status" value="1"/>
</dbReference>
<dbReference type="GO" id="GO:0005524">
    <property type="term" value="F:ATP binding"/>
    <property type="evidence" value="ECO:0007669"/>
    <property type="project" value="UniProtKB-KW"/>
</dbReference>
<evidence type="ECO:0007829" key="12">
    <source>
        <dbReference type="PeptideAtlas" id="A0A1D6JBM9"/>
    </source>
</evidence>
<feature type="region of interest" description="Disordered" evidence="5">
    <location>
        <begin position="1"/>
        <end position="20"/>
    </location>
</feature>
<reference evidence="9" key="2">
    <citation type="submission" date="2015-12" db="EMBL/GenBank/DDBJ databases">
        <title>Update maize B73 reference genome by single molecule sequencing technologies.</title>
        <authorList>
            <consortium name="Maize Genome Sequencing Project"/>
            <person name="Ware D."/>
        </authorList>
    </citation>
    <scope>NUCLEOTIDE SEQUENCE</scope>
    <source>
        <tissue evidence="9">Seedling</tissue>
    </source>
</reference>
<dbReference type="PANTHER" id="PTHR10887">
    <property type="entry name" value="DNA2/NAM7 HELICASE FAMILY"/>
    <property type="match status" value="1"/>
</dbReference>
<keyword evidence="11" id="KW-1185">Reference proteome</keyword>
<evidence type="ECO:0000256" key="2">
    <source>
        <dbReference type="ARBA" id="ARBA00022801"/>
    </source>
</evidence>
<protein>
    <submittedName>
        <fullName evidence="9">p-loop containing nucleoside triphosphate hydrolase superfamily protein</fullName>
    </submittedName>
</protein>
<dbReference type="EnsemblPlants" id="Zm00001eb428010_T002">
    <property type="protein sequence ID" value="Zm00001eb428010_P002"/>
    <property type="gene ID" value="Zm00001eb428010"/>
</dbReference>
<dbReference type="FunFam" id="3.40.50.300:FF:000326">
    <property type="entry name" value="P-loop containing nucleoside triphosphate hydrolase"/>
    <property type="match status" value="1"/>
</dbReference>
<feature type="domain" description="DNA2/NAM7 helicase helicase" evidence="6">
    <location>
        <begin position="264"/>
        <end position="375"/>
    </location>
</feature>
<evidence type="ECO:0000259" key="7">
    <source>
        <dbReference type="Pfam" id="PF13087"/>
    </source>
</evidence>
<reference evidence="11" key="1">
    <citation type="journal article" date="2009" name="Science">
        <title>The B73 maize genome: complexity, diversity, and dynamics.</title>
        <authorList>
            <person name="Schnable P.S."/>
            <person name="Ware D."/>
            <person name="Fulton R.S."/>
            <person name="Stein J.C."/>
            <person name="Wei F."/>
            <person name="Pasternak S."/>
            <person name="Liang C."/>
            <person name="Zhang J."/>
            <person name="Fulton L."/>
            <person name="Graves T.A."/>
            <person name="Minx P."/>
            <person name="Reily A.D."/>
            <person name="Courtney L."/>
            <person name="Kruchowski S.S."/>
            <person name="Tomlinson C."/>
            <person name="Strong C."/>
            <person name="Delehaunty K."/>
            <person name="Fronick C."/>
            <person name="Courtney B."/>
            <person name="Rock S.M."/>
            <person name="Belter E."/>
            <person name="Du F."/>
            <person name="Kim K."/>
            <person name="Abbott R.M."/>
            <person name="Cotton M."/>
            <person name="Levy A."/>
            <person name="Marchetto P."/>
            <person name="Ochoa K."/>
            <person name="Jackson S.M."/>
            <person name="Gillam B."/>
            <person name="Chen W."/>
            <person name="Yan L."/>
            <person name="Higginbotham J."/>
            <person name="Cardenas M."/>
            <person name="Waligorski J."/>
            <person name="Applebaum E."/>
            <person name="Phelps L."/>
            <person name="Falcone J."/>
            <person name="Kanchi K."/>
            <person name="Thane T."/>
            <person name="Scimone A."/>
            <person name="Thane N."/>
            <person name="Henke J."/>
            <person name="Wang T."/>
            <person name="Ruppert J."/>
            <person name="Shah N."/>
            <person name="Rotter K."/>
            <person name="Hodges J."/>
            <person name="Ingenthron E."/>
            <person name="Cordes M."/>
            <person name="Kohlberg S."/>
            <person name="Sgro J."/>
            <person name="Delgado B."/>
            <person name="Mead K."/>
            <person name="Chinwalla A."/>
            <person name="Leonard S."/>
            <person name="Crouse K."/>
            <person name="Collura K."/>
            <person name="Kudrna D."/>
            <person name="Currie J."/>
            <person name="He R."/>
            <person name="Angelova A."/>
            <person name="Rajasekar S."/>
            <person name="Mueller T."/>
            <person name="Lomeli R."/>
            <person name="Scara G."/>
            <person name="Ko A."/>
            <person name="Delaney K."/>
            <person name="Wissotski M."/>
            <person name="Lopez G."/>
            <person name="Campos D."/>
            <person name="Braidotti M."/>
            <person name="Ashley E."/>
            <person name="Golser W."/>
            <person name="Kim H."/>
            <person name="Lee S."/>
            <person name="Lin J."/>
            <person name="Dujmic Z."/>
            <person name="Kim W."/>
            <person name="Talag J."/>
            <person name="Zuccolo A."/>
            <person name="Fan C."/>
            <person name="Sebastian A."/>
            <person name="Kramer M."/>
            <person name="Spiegel L."/>
            <person name="Nascimento L."/>
            <person name="Zutavern T."/>
            <person name="Miller B."/>
            <person name="Ambroise C."/>
            <person name="Muller S."/>
            <person name="Spooner W."/>
            <person name="Narechania A."/>
            <person name="Ren L."/>
            <person name="Wei S."/>
            <person name="Kumari S."/>
            <person name="Faga B."/>
            <person name="Levy M.J."/>
            <person name="McMahan L."/>
            <person name="Van Buren P."/>
            <person name="Vaughn M.W."/>
            <person name="Ying K."/>
            <person name="Yeh C.-T."/>
            <person name="Emrich S.J."/>
            <person name="Jia Y."/>
            <person name="Kalyanaraman A."/>
            <person name="Hsia A.-P."/>
            <person name="Barbazuk W.B."/>
            <person name="Baucom R.S."/>
            <person name="Brutnell T.P."/>
            <person name="Carpita N.C."/>
            <person name="Chaparro C."/>
            <person name="Chia J.-M."/>
            <person name="Deragon J.-M."/>
            <person name="Estill J.C."/>
            <person name="Fu Y."/>
            <person name="Jeddeloh J.A."/>
            <person name="Han Y."/>
            <person name="Lee H."/>
            <person name="Li P."/>
            <person name="Lisch D.R."/>
            <person name="Liu S."/>
            <person name="Liu Z."/>
            <person name="Nagel D.H."/>
            <person name="McCann M.C."/>
            <person name="SanMiguel P."/>
            <person name="Myers A.M."/>
            <person name="Nettleton D."/>
            <person name="Nguyen J."/>
            <person name="Penning B.W."/>
            <person name="Ponnala L."/>
            <person name="Schneider K.L."/>
            <person name="Schwartz D.C."/>
            <person name="Sharma A."/>
            <person name="Soderlund C."/>
            <person name="Springer N.M."/>
            <person name="Sun Q."/>
            <person name="Wang H."/>
            <person name="Waterman M."/>
            <person name="Westerman R."/>
            <person name="Wolfgruber T.K."/>
            <person name="Yang L."/>
            <person name="Yu Y."/>
            <person name="Zhang L."/>
            <person name="Zhou S."/>
            <person name="Zhu Q."/>
            <person name="Bennetzen J.L."/>
            <person name="Dawe R.K."/>
            <person name="Jiang J."/>
            <person name="Jiang N."/>
            <person name="Presting G.G."/>
            <person name="Wessler S.R."/>
            <person name="Aluru S."/>
            <person name="Martienssen R.A."/>
            <person name="Clifton S.W."/>
            <person name="McCombie W.R."/>
            <person name="Wing R.A."/>
            <person name="Wilson R.K."/>
        </authorList>
    </citation>
    <scope>NUCLEOTIDE SEQUENCE [LARGE SCALE GENOMIC DNA]</scope>
    <source>
        <strain evidence="11">cv. B73</strain>
    </source>
</reference>
<evidence type="ECO:0000256" key="3">
    <source>
        <dbReference type="ARBA" id="ARBA00022806"/>
    </source>
</evidence>
<reference evidence="10" key="3">
    <citation type="submission" date="2019-07" db="EMBL/GenBank/DDBJ databases">
        <authorList>
            <person name="Seetharam A."/>
            <person name="Woodhouse M."/>
            <person name="Cannon E."/>
        </authorList>
    </citation>
    <scope>NUCLEOTIDE SEQUENCE [LARGE SCALE GENOMIC DNA]</scope>
    <source>
        <strain evidence="10">cv. B73</strain>
    </source>
</reference>
<dbReference type="Pfam" id="PF13086">
    <property type="entry name" value="AAA_11"/>
    <property type="match status" value="2"/>
</dbReference>
<evidence type="ECO:0000259" key="8">
    <source>
        <dbReference type="Pfam" id="PF20073"/>
    </source>
</evidence>
<name>A0A1D6JBM9_MAIZE</name>
<dbReference type="InterPro" id="IPR047187">
    <property type="entry name" value="SF1_C_Upf1"/>
</dbReference>
<keyword evidence="3" id="KW-0347">Helicase</keyword>
<evidence type="ECO:0000313" key="9">
    <source>
        <dbReference type="EMBL" id="AQK45289.1"/>
    </source>
</evidence>
<dbReference type="InterPro" id="IPR041677">
    <property type="entry name" value="DNA2/NAM7_AAA_11"/>
</dbReference>
<evidence type="ECO:0000259" key="6">
    <source>
        <dbReference type="Pfam" id="PF13086"/>
    </source>
</evidence>
<dbReference type="ExpressionAtlas" id="A0A1D6JBM9">
    <property type="expression patterns" value="baseline and differential"/>
</dbReference>
<evidence type="ECO:0000256" key="5">
    <source>
        <dbReference type="SAM" id="MobiDB-lite"/>
    </source>
</evidence>
<evidence type="ECO:0000313" key="11">
    <source>
        <dbReference type="Proteomes" id="UP000007305"/>
    </source>
</evidence>
<dbReference type="GO" id="GO:0005694">
    <property type="term" value="C:chromosome"/>
    <property type="evidence" value="ECO:0007669"/>
    <property type="project" value="UniProtKB-ARBA"/>
</dbReference>
<accession>A0A1D6JBM9</accession>
<dbReference type="AlphaFoldDB" id="A0A1D6JBM9"/>
<dbReference type="SUPFAM" id="SSF52540">
    <property type="entry name" value="P-loop containing nucleoside triphosphate hydrolases"/>
    <property type="match status" value="1"/>
</dbReference>
<keyword evidence="4" id="KW-0067">ATP-binding</keyword>
<dbReference type="Proteomes" id="UP000007305">
    <property type="component" value="Chromosome 10"/>
</dbReference>
<feature type="domain" description="DUF6469" evidence="8">
    <location>
        <begin position="123"/>
        <end position="217"/>
    </location>
</feature>
<dbReference type="Gene3D" id="3.40.50.300">
    <property type="entry name" value="P-loop containing nucleotide triphosphate hydrolases"/>
    <property type="match status" value="2"/>
</dbReference>
<dbReference type="GO" id="GO:0004386">
    <property type="term" value="F:helicase activity"/>
    <property type="evidence" value="ECO:0007669"/>
    <property type="project" value="UniProtKB-KW"/>
</dbReference>
<sequence length="823" mass="92263">MERGRGGSGGRGGGRTFQRNNAGEEWPNLVGVVLSWSLADVMNKDLFKDKVKQIPSTFPNLKSYLECYTSPLLEELRAEMSSSLESLSTVPSVRISRIEEKRDKHEIYLASDCQVAKPHNRPECYTPSVGDVILLSDVKPGHISDTTRNGRPYRVAFVTDADGGDEYDDSPPAKYGIVASGKIDAADDERQDGKSTSLFAACLLNIVTYIRIWRCLDYEALRTNRGLIEKMVNYQPISSTSENSTEDAGPTDSVEIWTKLSAMELNTSQNDAVLNCISKMHSKSSTFTLIWGPPGTGKTKTISVLLWLMREMKHGTLVCAPTNLAIKQVASRFLKLVQEHSGDTRCLGDVLLIGNKERMCVDGDLKQIYLYDRVRRLFGCFAPLTGWKHHLSSLSDFLENGYSQYLQHLQDSQEEFLVVDEAAQLKECETLIPLRLWTLKHAVLIGDECQLPATVKSKVCTDALFGRSLFERLSSLGHEKHLLNMQYRMHPSISIFPNTSFYEGRISDATNVMEKEHRRMYLPGSMFGPYSFINIEDGREERDELGHSKRNFVEAAVIEEILYRLRRACFKTKRKVTVGVICPYNAQVVAIQGKIEKMRFDPLQVKTNSVDGFQGGEEDIIILSTVRSNSVGKVGFLSNAQRANVCLTRARHCLWILGNATTLASSGSIWSDLVRDAKDRRCFFNASSDYVISHVIAKQRRDLDRVNVEKSIHISSSKNCRVWVETRSPNDLNEQGTSSTSVSHYAGIPSSDIVVVSEFQRPSNKNEDVEDITVIPNKENDKDINAMPVIPDKGNVVDGNHILAIPCAMLSNLARWCIRSFRS</sequence>
<evidence type="ECO:0000313" key="10">
    <source>
        <dbReference type="EnsemblPlants" id="Zm00001eb428010_P002"/>
    </source>
</evidence>
<dbReference type="InterPro" id="IPR045055">
    <property type="entry name" value="DNA2/NAM7-like"/>
</dbReference>
<dbReference type="InterPro" id="IPR041679">
    <property type="entry name" value="DNA2/NAM7-like_C"/>
</dbReference>
<feature type="domain" description="DNA2/NAM7 helicase-like C-terminal" evidence="7">
    <location>
        <begin position="466"/>
        <end position="660"/>
    </location>
</feature>
<dbReference type="OrthoDB" id="6513042at2759"/>
<feature type="compositionally biased region" description="Gly residues" evidence="5">
    <location>
        <begin position="1"/>
        <end position="15"/>
    </location>
</feature>
<keyword evidence="2 9" id="KW-0378">Hydrolase</keyword>
<dbReference type="Pfam" id="PF13087">
    <property type="entry name" value="AAA_12"/>
    <property type="match status" value="1"/>
</dbReference>
<keyword evidence="1" id="KW-0547">Nucleotide-binding</keyword>
<feature type="domain" description="DNA2/NAM7 helicase helicase" evidence="6">
    <location>
        <begin position="405"/>
        <end position="458"/>
    </location>
</feature>
<keyword evidence="12" id="KW-1267">Proteomics identification</keyword>
<evidence type="ECO:0000256" key="4">
    <source>
        <dbReference type="ARBA" id="ARBA00022840"/>
    </source>
</evidence>
<dbReference type="EMBL" id="CM000786">
    <property type="protein sequence ID" value="AQK45289.1"/>
    <property type="molecule type" value="Genomic_DNA"/>
</dbReference>
<organism evidence="9">
    <name type="scientific">Zea mays</name>
    <name type="common">Maize</name>
    <dbReference type="NCBI Taxonomy" id="4577"/>
    <lineage>
        <taxon>Eukaryota</taxon>
        <taxon>Viridiplantae</taxon>
        <taxon>Streptophyta</taxon>
        <taxon>Embryophyta</taxon>
        <taxon>Tracheophyta</taxon>
        <taxon>Spermatophyta</taxon>
        <taxon>Magnoliopsida</taxon>
        <taxon>Liliopsida</taxon>
        <taxon>Poales</taxon>
        <taxon>Poaceae</taxon>
        <taxon>PACMAD clade</taxon>
        <taxon>Panicoideae</taxon>
        <taxon>Andropogonodae</taxon>
        <taxon>Andropogoneae</taxon>
        <taxon>Tripsacinae</taxon>
        <taxon>Zea</taxon>
    </lineage>
</organism>
<reference evidence="10" key="4">
    <citation type="submission" date="2021-05" db="UniProtKB">
        <authorList>
            <consortium name="EnsemblPlants"/>
        </authorList>
    </citation>
    <scope>IDENTIFICATION</scope>
    <source>
        <strain evidence="10">cv. B73</strain>
    </source>
</reference>
<dbReference type="Gramene" id="Zm00001eb428010_T002">
    <property type="protein sequence ID" value="Zm00001eb428010_P002"/>
    <property type="gene ID" value="Zm00001eb428010"/>
</dbReference>
<gene>
    <name evidence="10" type="primary">LOC103641916</name>
    <name evidence="9" type="ORF">ZEAMMB73_Zm00001d026010</name>
</gene>
<dbReference type="CDD" id="cd18808">
    <property type="entry name" value="SF1_C_Upf1"/>
    <property type="match status" value="1"/>
</dbReference>
<proteinExistence type="evidence at protein level"/>
<dbReference type="InterPro" id="IPR045529">
    <property type="entry name" value="DUF6469"/>
</dbReference>
<dbReference type="GO" id="GO:0016787">
    <property type="term" value="F:hydrolase activity"/>
    <property type="evidence" value="ECO:0007669"/>
    <property type="project" value="UniProtKB-KW"/>
</dbReference>